<protein>
    <submittedName>
        <fullName evidence="1">Uncharacterized protein</fullName>
    </submittedName>
</protein>
<keyword evidence="2" id="KW-1185">Reference proteome</keyword>
<accession>A0ABY9M3H6</accession>
<evidence type="ECO:0000313" key="1">
    <source>
        <dbReference type="EMBL" id="WMD21556.1"/>
    </source>
</evidence>
<organism evidence="1 2">
    <name type="scientific">Achromobacter seleniivolatilans</name>
    <dbReference type="NCBI Taxonomy" id="3047478"/>
    <lineage>
        <taxon>Bacteria</taxon>
        <taxon>Pseudomonadati</taxon>
        <taxon>Pseudomonadota</taxon>
        <taxon>Betaproteobacteria</taxon>
        <taxon>Burkholderiales</taxon>
        <taxon>Alcaligenaceae</taxon>
        <taxon>Achromobacter</taxon>
    </lineage>
</organism>
<dbReference type="EMBL" id="CP132976">
    <property type="protein sequence ID" value="WMD21556.1"/>
    <property type="molecule type" value="Genomic_DNA"/>
</dbReference>
<proteinExistence type="predicted"/>
<name>A0ABY9M3H6_9BURK</name>
<reference evidence="1 2" key="1">
    <citation type="submission" date="2023-08" db="EMBL/GenBank/DDBJ databases">
        <title>Achromobacter seleniivolatilans sp. nov., isolated from seleniferous soil.</title>
        <authorList>
            <person name="Zhang S."/>
            <person name="Li K."/>
            <person name="Peng J."/>
            <person name="Zhao Q."/>
            <person name="Wang H."/>
            <person name="Guo Y."/>
        </authorList>
    </citation>
    <scope>NUCLEOTIDE SEQUENCE [LARGE SCALE GENOMIC DNA]</scope>
    <source>
        <strain evidence="1 2">R39</strain>
    </source>
</reference>
<sequence length="97" mass="10527">MTFMKGLDDLQRTLAEAQKALETVNGELGTLSFNPEDPESVEAAIAESERLVDERLGKYANNSIVGPLIVQMKDSFRTAVIEKAAEARLKGEASDGE</sequence>
<gene>
    <name evidence="1" type="ORF">RAS12_04055</name>
</gene>
<evidence type="ECO:0000313" key="2">
    <source>
        <dbReference type="Proteomes" id="UP001234798"/>
    </source>
</evidence>
<dbReference type="RefSeq" id="WP_306945377.1">
    <property type="nucleotide sequence ID" value="NZ_CP132976.1"/>
</dbReference>
<dbReference type="Proteomes" id="UP001234798">
    <property type="component" value="Chromosome"/>
</dbReference>